<dbReference type="EMBL" id="BAABHK010000006">
    <property type="protein sequence ID" value="GAA4628414.1"/>
    <property type="molecule type" value="Genomic_DNA"/>
</dbReference>
<comment type="caution">
    <text evidence="5">The sequence shown here is derived from an EMBL/GenBank/DDBJ whole genome shotgun (WGS) entry which is preliminary data.</text>
</comment>
<dbReference type="Proteomes" id="UP001501442">
    <property type="component" value="Unassembled WGS sequence"/>
</dbReference>
<feature type="domain" description="HTH luxR-type" evidence="4">
    <location>
        <begin position="279"/>
        <end position="342"/>
    </location>
</feature>
<evidence type="ECO:0000256" key="2">
    <source>
        <dbReference type="ARBA" id="ARBA00023125"/>
    </source>
</evidence>
<dbReference type="Pfam" id="PF00196">
    <property type="entry name" value="GerE"/>
    <property type="match status" value="1"/>
</dbReference>
<evidence type="ECO:0000313" key="5">
    <source>
        <dbReference type="EMBL" id="GAA4628414.1"/>
    </source>
</evidence>
<dbReference type="PROSITE" id="PS50043">
    <property type="entry name" value="HTH_LUXR_2"/>
    <property type="match status" value="1"/>
</dbReference>
<protein>
    <recommendedName>
        <fullName evidence="4">HTH luxR-type domain-containing protein</fullName>
    </recommendedName>
</protein>
<dbReference type="SUPFAM" id="SSF46894">
    <property type="entry name" value="C-terminal effector domain of the bipartite response regulators"/>
    <property type="match status" value="1"/>
</dbReference>
<evidence type="ECO:0000256" key="1">
    <source>
        <dbReference type="ARBA" id="ARBA00023015"/>
    </source>
</evidence>
<keyword evidence="3" id="KW-0804">Transcription</keyword>
<keyword evidence="2" id="KW-0238">DNA-binding</keyword>
<gene>
    <name evidence="5" type="ORF">GCM10023196_044660</name>
</gene>
<evidence type="ECO:0000259" key="4">
    <source>
        <dbReference type="PROSITE" id="PS50043"/>
    </source>
</evidence>
<keyword evidence="6" id="KW-1185">Reference proteome</keyword>
<evidence type="ECO:0000256" key="3">
    <source>
        <dbReference type="ARBA" id="ARBA00023163"/>
    </source>
</evidence>
<sequence length="342" mass="36321">MSLAHPDRMARELYAAARQGATSNELGEAISRALGAVAHDAVHLAGTCPAAGFGPASFSFWHGVEADFGRALLRDYHAGLHPCPPEDLARLPVPAGVVGPGDGRTRRLFDAHGVGCELRLLLRDSWGTWGILGLLRAEGGRPFDGRDIARAAQAAPALAKVVRGYVTAGPLTPAGPAPPPGVVILGPDHAIRSATPQAHALRDRLDGDHTSPDWAFLSFLSGLSMRAHRAGSTQPVLAFGPAASYGRWMVCEAQPLDGDSTGDVAVIIQSADGERLLPHFCDWYGITPRERQVVTHLRDALAAKRIARRLEMSVHTVNDHLKAVYRKTGAGSRDELLAAIAN</sequence>
<dbReference type="SMART" id="SM00421">
    <property type="entry name" value="HTH_LUXR"/>
    <property type="match status" value="1"/>
</dbReference>
<dbReference type="InterPro" id="IPR000792">
    <property type="entry name" value="Tscrpt_reg_LuxR_C"/>
</dbReference>
<evidence type="ECO:0000313" key="6">
    <source>
        <dbReference type="Proteomes" id="UP001501442"/>
    </source>
</evidence>
<accession>A0ABP8UF31</accession>
<dbReference type="InterPro" id="IPR036388">
    <property type="entry name" value="WH-like_DNA-bd_sf"/>
</dbReference>
<dbReference type="Gene3D" id="1.10.10.10">
    <property type="entry name" value="Winged helix-like DNA-binding domain superfamily/Winged helix DNA-binding domain"/>
    <property type="match status" value="1"/>
</dbReference>
<reference evidence="6" key="1">
    <citation type="journal article" date="2019" name="Int. J. Syst. Evol. Microbiol.">
        <title>The Global Catalogue of Microorganisms (GCM) 10K type strain sequencing project: providing services to taxonomists for standard genome sequencing and annotation.</title>
        <authorList>
            <consortium name="The Broad Institute Genomics Platform"/>
            <consortium name="The Broad Institute Genome Sequencing Center for Infectious Disease"/>
            <person name="Wu L."/>
            <person name="Ma J."/>
        </authorList>
    </citation>
    <scope>NUCLEOTIDE SEQUENCE [LARGE SCALE GENOMIC DNA]</scope>
    <source>
        <strain evidence="6">JCM 17939</strain>
    </source>
</reference>
<keyword evidence="1" id="KW-0805">Transcription regulation</keyword>
<organism evidence="5 6">
    <name type="scientific">Actinoallomurus vinaceus</name>
    <dbReference type="NCBI Taxonomy" id="1080074"/>
    <lineage>
        <taxon>Bacteria</taxon>
        <taxon>Bacillati</taxon>
        <taxon>Actinomycetota</taxon>
        <taxon>Actinomycetes</taxon>
        <taxon>Streptosporangiales</taxon>
        <taxon>Thermomonosporaceae</taxon>
        <taxon>Actinoallomurus</taxon>
    </lineage>
</organism>
<proteinExistence type="predicted"/>
<dbReference type="PANTHER" id="PTHR44688:SF16">
    <property type="entry name" value="DNA-BINDING TRANSCRIPTIONAL ACTIVATOR DEVR_DOSR"/>
    <property type="match status" value="1"/>
</dbReference>
<dbReference type="InterPro" id="IPR016032">
    <property type="entry name" value="Sig_transdc_resp-reg_C-effctor"/>
</dbReference>
<name>A0ABP8UF31_9ACTN</name>
<dbReference type="CDD" id="cd06170">
    <property type="entry name" value="LuxR_C_like"/>
    <property type="match status" value="1"/>
</dbReference>
<dbReference type="RefSeq" id="WP_345432875.1">
    <property type="nucleotide sequence ID" value="NZ_BAABHK010000006.1"/>
</dbReference>
<dbReference type="PANTHER" id="PTHR44688">
    <property type="entry name" value="DNA-BINDING TRANSCRIPTIONAL ACTIVATOR DEVR_DOSR"/>
    <property type="match status" value="1"/>
</dbReference>